<dbReference type="InterPro" id="IPR036163">
    <property type="entry name" value="HMA_dom_sf"/>
</dbReference>
<dbReference type="PRINTS" id="PR00944">
    <property type="entry name" value="CUEXPORT"/>
</dbReference>
<keyword evidence="1" id="KW-0479">Metal-binding</keyword>
<dbReference type="PROSITE" id="PS50846">
    <property type="entry name" value="HMA_2"/>
    <property type="match status" value="1"/>
</dbReference>
<dbReference type="EMBL" id="RFFH01000021">
    <property type="protein sequence ID" value="RMI28487.1"/>
    <property type="molecule type" value="Genomic_DNA"/>
</dbReference>
<dbReference type="InterPro" id="IPR017969">
    <property type="entry name" value="Heavy-metal-associated_CS"/>
</dbReference>
<dbReference type="SUPFAM" id="SSF55008">
    <property type="entry name" value="HMA, heavy metal-associated domain"/>
    <property type="match status" value="1"/>
</dbReference>
<dbReference type="Pfam" id="PF00403">
    <property type="entry name" value="HMA"/>
    <property type="match status" value="1"/>
</dbReference>
<dbReference type="GO" id="GO:0006825">
    <property type="term" value="P:copper ion transport"/>
    <property type="evidence" value="ECO:0007669"/>
    <property type="project" value="InterPro"/>
</dbReference>
<dbReference type="InterPro" id="IPR006121">
    <property type="entry name" value="HMA_dom"/>
</dbReference>
<dbReference type="Proteomes" id="UP000279275">
    <property type="component" value="Unassembled WGS sequence"/>
</dbReference>
<feature type="domain" description="HMA" evidence="2">
    <location>
        <begin position="3"/>
        <end position="68"/>
    </location>
</feature>
<evidence type="ECO:0000313" key="4">
    <source>
        <dbReference type="Proteomes" id="UP000279275"/>
    </source>
</evidence>
<evidence type="ECO:0000256" key="1">
    <source>
        <dbReference type="ARBA" id="ARBA00022723"/>
    </source>
</evidence>
<dbReference type="RefSeq" id="WP_122191561.1">
    <property type="nucleotide sequence ID" value="NZ_RFFH01000021.1"/>
</dbReference>
<proteinExistence type="predicted"/>
<accession>A0A3M2KS49</accession>
<sequence>MAAEQVFAVAGMSCDHCAGAVTRALTAVDGVVTVDVDVAAGAVTVSMSAPVPVERIREAIERAGYELVEA</sequence>
<name>A0A3M2KS49_9NOCA</name>
<comment type="caution">
    <text evidence="3">The sequence shown here is derived from an EMBL/GenBank/DDBJ whole genome shotgun (WGS) entry which is preliminary data.</text>
</comment>
<gene>
    <name evidence="3" type="ORF">EBN03_30185</name>
</gene>
<dbReference type="InterPro" id="IPR000428">
    <property type="entry name" value="Cu-bd"/>
</dbReference>
<dbReference type="PROSITE" id="PS01047">
    <property type="entry name" value="HMA_1"/>
    <property type="match status" value="1"/>
</dbReference>
<protein>
    <submittedName>
        <fullName evidence="3">Heavy-metal-associated domain-containing protein</fullName>
    </submittedName>
</protein>
<dbReference type="Gene3D" id="3.30.70.100">
    <property type="match status" value="1"/>
</dbReference>
<dbReference type="CDD" id="cd00371">
    <property type="entry name" value="HMA"/>
    <property type="match status" value="1"/>
</dbReference>
<keyword evidence="4" id="KW-1185">Reference proteome</keyword>
<reference evidence="3 4" key="1">
    <citation type="submission" date="2018-10" db="EMBL/GenBank/DDBJ databases">
        <title>Isolation from cow dung.</title>
        <authorList>
            <person name="Ling L."/>
        </authorList>
    </citation>
    <scope>NUCLEOTIDE SEQUENCE [LARGE SCALE GENOMIC DNA]</scope>
    <source>
        <strain evidence="3 4">NEAU-LL90</strain>
    </source>
</reference>
<evidence type="ECO:0000259" key="2">
    <source>
        <dbReference type="PROSITE" id="PS50846"/>
    </source>
</evidence>
<dbReference type="AlphaFoldDB" id="A0A3M2KS49"/>
<evidence type="ECO:0000313" key="3">
    <source>
        <dbReference type="EMBL" id="RMI28487.1"/>
    </source>
</evidence>
<organism evidence="3 4">
    <name type="scientific">Nocardia stercoris</name>
    <dbReference type="NCBI Taxonomy" id="2483361"/>
    <lineage>
        <taxon>Bacteria</taxon>
        <taxon>Bacillati</taxon>
        <taxon>Actinomycetota</taxon>
        <taxon>Actinomycetes</taxon>
        <taxon>Mycobacteriales</taxon>
        <taxon>Nocardiaceae</taxon>
        <taxon>Nocardia</taxon>
    </lineage>
</organism>
<dbReference type="GO" id="GO:0005507">
    <property type="term" value="F:copper ion binding"/>
    <property type="evidence" value="ECO:0007669"/>
    <property type="project" value="InterPro"/>
</dbReference>